<accession>A0A518C5H3</accession>
<evidence type="ECO:0000313" key="3">
    <source>
        <dbReference type="Proteomes" id="UP000318626"/>
    </source>
</evidence>
<feature type="region of interest" description="Disordered" evidence="1">
    <location>
        <begin position="225"/>
        <end position="258"/>
    </location>
</feature>
<dbReference type="AlphaFoldDB" id="A0A518C5H3"/>
<protein>
    <submittedName>
        <fullName evidence="2">Uncharacterized protein</fullName>
    </submittedName>
</protein>
<evidence type="ECO:0000256" key="1">
    <source>
        <dbReference type="SAM" id="MobiDB-lite"/>
    </source>
</evidence>
<evidence type="ECO:0000313" key="2">
    <source>
        <dbReference type="EMBL" id="QDU74477.1"/>
    </source>
</evidence>
<organism evidence="2 3">
    <name type="scientific">Bremerella volcania</name>
    <dbReference type="NCBI Taxonomy" id="2527984"/>
    <lineage>
        <taxon>Bacteria</taxon>
        <taxon>Pseudomonadati</taxon>
        <taxon>Planctomycetota</taxon>
        <taxon>Planctomycetia</taxon>
        <taxon>Pirellulales</taxon>
        <taxon>Pirellulaceae</taxon>
        <taxon>Bremerella</taxon>
    </lineage>
</organism>
<dbReference type="KEGG" id="bvo:Pan97_14850"/>
<dbReference type="Proteomes" id="UP000318626">
    <property type="component" value="Chromosome"/>
</dbReference>
<name>A0A518C5H3_9BACT</name>
<feature type="region of interest" description="Disordered" evidence="1">
    <location>
        <begin position="97"/>
        <end position="125"/>
    </location>
</feature>
<gene>
    <name evidence="2" type="ORF">Pan97_14850</name>
</gene>
<keyword evidence="3" id="KW-1185">Reference proteome</keyword>
<feature type="region of interest" description="Disordered" evidence="1">
    <location>
        <begin position="1"/>
        <end position="47"/>
    </location>
</feature>
<sequence length="258" mass="29420">MILSDDEPIETTSNEPIADDPWLAISPDGQRMPASRPSPWDEIARRQDAAKEAAWEAFTQAEKAKQDERHAAFLQSDDPKFCADYLTVPIDPEVAAYAFPDEDPPPLPTSKRTRSPRVRDSKPSRAREKNWREVVLAEPYSYQEKRYLAWTYYRLKLQDLELQEKIRVKQAKIERLRCELGGAIETQPYEKHLPGDDVPTVRPHVEVVEFDLMYWLDQARHANKEHAHADAGMVPGINSTNERGPPKNPVPSPSQGEG</sequence>
<reference evidence="3" key="1">
    <citation type="submission" date="2019-02" db="EMBL/GenBank/DDBJ databases">
        <title>Deep-cultivation of Planctomycetes and their phenomic and genomic characterization uncovers novel biology.</title>
        <authorList>
            <person name="Wiegand S."/>
            <person name="Jogler M."/>
            <person name="Boedeker C."/>
            <person name="Pinto D."/>
            <person name="Vollmers J."/>
            <person name="Rivas-Marin E."/>
            <person name="Kohn T."/>
            <person name="Peeters S.H."/>
            <person name="Heuer A."/>
            <person name="Rast P."/>
            <person name="Oberbeckmann S."/>
            <person name="Bunk B."/>
            <person name="Jeske O."/>
            <person name="Meyerdierks A."/>
            <person name="Storesund J.E."/>
            <person name="Kallscheuer N."/>
            <person name="Luecker S."/>
            <person name="Lage O.M."/>
            <person name="Pohl T."/>
            <person name="Merkel B.J."/>
            <person name="Hornburger P."/>
            <person name="Mueller R.-W."/>
            <person name="Bruemmer F."/>
            <person name="Labrenz M."/>
            <person name="Spormann A.M."/>
            <person name="Op den Camp H."/>
            <person name="Overmann J."/>
            <person name="Amann R."/>
            <person name="Jetten M.S.M."/>
            <person name="Mascher T."/>
            <person name="Medema M.H."/>
            <person name="Devos D.P."/>
            <person name="Kaster A.-K."/>
            <person name="Ovreas L."/>
            <person name="Rohde M."/>
            <person name="Galperin M.Y."/>
            <person name="Jogler C."/>
        </authorList>
    </citation>
    <scope>NUCLEOTIDE SEQUENCE [LARGE SCALE GENOMIC DNA]</scope>
    <source>
        <strain evidence="3">Pan97</strain>
    </source>
</reference>
<dbReference type="EMBL" id="CP036289">
    <property type="protein sequence ID" value="QDU74477.1"/>
    <property type="molecule type" value="Genomic_DNA"/>
</dbReference>
<proteinExistence type="predicted"/>